<dbReference type="GO" id="GO:0005829">
    <property type="term" value="C:cytosol"/>
    <property type="evidence" value="ECO:0007669"/>
    <property type="project" value="TreeGrafter"/>
</dbReference>
<dbReference type="PROSITE" id="PS51257">
    <property type="entry name" value="PROKAR_LIPOPROTEIN"/>
    <property type="match status" value="1"/>
</dbReference>
<evidence type="ECO:0000256" key="8">
    <source>
        <dbReference type="ARBA" id="ARBA00081187"/>
    </source>
</evidence>
<dbReference type="Pfam" id="PF00326">
    <property type="entry name" value="Peptidase_S9"/>
    <property type="match status" value="1"/>
</dbReference>
<keyword evidence="5" id="KW-0378">Hydrolase</keyword>
<dbReference type="Gene3D" id="3.40.50.1820">
    <property type="entry name" value="alpha/beta hydrolase"/>
    <property type="match status" value="1"/>
</dbReference>
<dbReference type="InterPro" id="IPR001375">
    <property type="entry name" value="Peptidase_S9_cat"/>
</dbReference>
<dbReference type="Pfam" id="PF02897">
    <property type="entry name" value="Peptidase_S9_N"/>
    <property type="match status" value="1"/>
</dbReference>
<protein>
    <recommendedName>
        <fullName evidence="3">prolyl oligopeptidase</fullName>
        <ecNumber evidence="3">3.4.21.26</ecNumber>
    </recommendedName>
    <alternativeName>
        <fullName evidence="8">Proline-specific endopeptidase</fullName>
    </alternativeName>
</protein>
<dbReference type="InterPro" id="IPR023302">
    <property type="entry name" value="Pept_S9A_N"/>
</dbReference>
<dbReference type="InterPro" id="IPR002470">
    <property type="entry name" value="Peptidase_S9A"/>
</dbReference>
<evidence type="ECO:0000256" key="4">
    <source>
        <dbReference type="ARBA" id="ARBA00022670"/>
    </source>
</evidence>
<evidence type="ECO:0000313" key="12">
    <source>
        <dbReference type="Proteomes" id="UP000240608"/>
    </source>
</evidence>
<sequence>MKNNLIILSFALLMACNMEKAEEKKVIESYPETAKVDTVDTYFGVEVADPYRWLEDDRSEQTAEWVKAQNEVTFGYLNSIPFRDKIEERLTKLWNYKKEGAPQKHGDYYYTYKNDGLQNQWVIYRKKDLEGEEELFLDPNTFSEDATTSLAGTSFTKDGSLLAYSISEGGSDWRKIIVLNTADKSMVGDTLTDVKFSGVSWKGNEGFYYSSYDKPKGSELSAKTQEHKLYYHQLGTPQSSDKLVFGGSETPRRYIGGSVSDDEKYLFITAANSTSGNELYIKDLSKENSPIVPIATGFESEHYVLDNEGEKLLIVTNLDAPNQRLVQVSVNDPSTENYKDIIPETENVLSVSTAGGNIFANYMVDVKTEIHQFDYEGNKIRQVELPGIGTAGGFGGEKEDATLYYSFTSFTYPSAIFKYNIKEGTSELYWKPAIDFDPEAYVTEQVFYDSKDGTKIPMFITYKKGLELNGKNPTYLYAYGGFNVSLRPGFSVSRLIWLEEGGIYAQPNLRGGGEYGEAWHEAGTKMNKQNVFDDFIAAGEYLIKNNYTSSDYLAIAGGSNGGLLVGATMTQRPDLAKVAFPAVGVMDMLRYHTFTAGAGWASDYGTSEDSKEMFEYILGYSPVHNVEKGVEYPATMVTTADHDDRVVPAHSFKFAAELQSKHEGDHPVLIRIETNAGHGAGKPTDKIIDEYADMYAFAWYNMGVVPYDKEM</sequence>
<keyword evidence="4" id="KW-0645">Protease</keyword>
<dbReference type="SUPFAM" id="SSF50993">
    <property type="entry name" value="Peptidase/esterase 'gauge' domain"/>
    <property type="match status" value="1"/>
</dbReference>
<gene>
    <name evidence="11" type="ORF">C9994_10715</name>
</gene>
<dbReference type="GO" id="GO:0006508">
    <property type="term" value="P:proteolysis"/>
    <property type="evidence" value="ECO:0007669"/>
    <property type="project" value="UniProtKB-KW"/>
</dbReference>
<dbReference type="Proteomes" id="UP000240608">
    <property type="component" value="Unassembled WGS sequence"/>
</dbReference>
<dbReference type="SUPFAM" id="SSF53474">
    <property type="entry name" value="alpha/beta-Hydrolases"/>
    <property type="match status" value="1"/>
</dbReference>
<comment type="similarity">
    <text evidence="2">Belongs to the peptidase S9A family.</text>
</comment>
<reference evidence="11 12" key="1">
    <citation type="submission" date="2018-03" db="EMBL/GenBank/DDBJ databases">
        <title>Cross-interface Injection: A General Nanoliter Liquid Handling Method Applied to Single Cells Genome Amplification Automated Nanoliter Liquid Handling Applied to Single Cell Multiple Displacement Amplification.</title>
        <authorList>
            <person name="Yun J."/>
            <person name="Xu P."/>
            <person name="Xu J."/>
            <person name="Dai X."/>
            <person name="Wang Y."/>
            <person name="Zheng X."/>
            <person name="Cao C."/>
            <person name="Yi Q."/>
            <person name="Zhu Y."/>
            <person name="Wang L."/>
            <person name="Dong Z."/>
            <person name="Huang Y."/>
            <person name="Huang L."/>
            <person name="Du W."/>
        </authorList>
    </citation>
    <scope>NUCLEOTIDE SEQUENCE [LARGE SCALE GENOMIC DNA]</scope>
    <source>
        <strain evidence="11 12">Z-D1-2</strain>
    </source>
</reference>
<evidence type="ECO:0000256" key="2">
    <source>
        <dbReference type="ARBA" id="ARBA00005228"/>
    </source>
</evidence>
<comment type="function">
    <text evidence="7">Cleaves peptide bonds on the C-terminal side of prolyl residues within peptides that are up to approximately 30 amino acids long. Has an absolute requirement for an X-Pro bond in the trans configuration immediately preceding the Pro-Y scissible bond.</text>
</comment>
<evidence type="ECO:0000256" key="6">
    <source>
        <dbReference type="ARBA" id="ARBA00022825"/>
    </source>
</evidence>
<dbReference type="InterPro" id="IPR051167">
    <property type="entry name" value="Prolyl_oligopep/macrocyclase"/>
</dbReference>
<dbReference type="InterPro" id="IPR029058">
    <property type="entry name" value="AB_hydrolase_fold"/>
</dbReference>
<dbReference type="FunFam" id="3.40.50.1820:FF:000005">
    <property type="entry name" value="Prolyl endopeptidase"/>
    <property type="match status" value="1"/>
</dbReference>
<name>A0A2T4DPE5_9BACT</name>
<dbReference type="EC" id="3.4.21.26" evidence="3"/>
<dbReference type="InterPro" id="IPR002471">
    <property type="entry name" value="Pept_S9_AS"/>
</dbReference>
<feature type="domain" description="Peptidase S9 prolyl oligopeptidase catalytic" evidence="9">
    <location>
        <begin position="490"/>
        <end position="702"/>
    </location>
</feature>
<dbReference type="PANTHER" id="PTHR42881">
    <property type="entry name" value="PROLYL ENDOPEPTIDASE"/>
    <property type="match status" value="1"/>
</dbReference>
<comment type="catalytic activity">
    <reaction evidence="1">
        <text>Hydrolysis of Pro-|-Xaa &gt;&gt; Ala-|-Xaa in oligopeptides.</text>
        <dbReference type="EC" id="3.4.21.26"/>
    </reaction>
</comment>
<evidence type="ECO:0000256" key="1">
    <source>
        <dbReference type="ARBA" id="ARBA00001070"/>
    </source>
</evidence>
<accession>A0A2T4DPE5</accession>
<evidence type="ECO:0000256" key="7">
    <source>
        <dbReference type="ARBA" id="ARBA00060121"/>
    </source>
</evidence>
<feature type="domain" description="Peptidase S9A N-terminal" evidence="10">
    <location>
        <begin position="31"/>
        <end position="429"/>
    </location>
</feature>
<dbReference type="PROSITE" id="PS00708">
    <property type="entry name" value="PRO_ENDOPEP_SER"/>
    <property type="match status" value="1"/>
</dbReference>
<evidence type="ECO:0000313" key="11">
    <source>
        <dbReference type="EMBL" id="PTB95672.1"/>
    </source>
</evidence>
<comment type="caution">
    <text evidence="11">The sequence shown here is derived from an EMBL/GenBank/DDBJ whole genome shotgun (WGS) entry which is preliminary data.</text>
</comment>
<dbReference type="GO" id="GO:0004252">
    <property type="term" value="F:serine-type endopeptidase activity"/>
    <property type="evidence" value="ECO:0007669"/>
    <property type="project" value="UniProtKB-EC"/>
</dbReference>
<proteinExistence type="inferred from homology"/>
<dbReference type="AlphaFoldDB" id="A0A2T4DPE5"/>
<organism evidence="11 12">
    <name type="scientific">Marivirga lumbricoides</name>
    <dbReference type="NCBI Taxonomy" id="1046115"/>
    <lineage>
        <taxon>Bacteria</taxon>
        <taxon>Pseudomonadati</taxon>
        <taxon>Bacteroidota</taxon>
        <taxon>Cytophagia</taxon>
        <taxon>Cytophagales</taxon>
        <taxon>Marivirgaceae</taxon>
        <taxon>Marivirga</taxon>
    </lineage>
</organism>
<dbReference type="Gene3D" id="2.130.10.120">
    <property type="entry name" value="Prolyl oligopeptidase, N-terminal domain"/>
    <property type="match status" value="1"/>
</dbReference>
<keyword evidence="6" id="KW-0720">Serine protease</keyword>
<evidence type="ECO:0000259" key="10">
    <source>
        <dbReference type="Pfam" id="PF02897"/>
    </source>
</evidence>
<dbReference type="PRINTS" id="PR00862">
    <property type="entry name" value="PROLIGOPTASE"/>
</dbReference>
<evidence type="ECO:0000259" key="9">
    <source>
        <dbReference type="Pfam" id="PF00326"/>
    </source>
</evidence>
<dbReference type="GO" id="GO:0070012">
    <property type="term" value="F:oligopeptidase activity"/>
    <property type="evidence" value="ECO:0007669"/>
    <property type="project" value="TreeGrafter"/>
</dbReference>
<evidence type="ECO:0000256" key="5">
    <source>
        <dbReference type="ARBA" id="ARBA00022801"/>
    </source>
</evidence>
<dbReference type="EMBL" id="PYVU01000095">
    <property type="protein sequence ID" value="PTB95672.1"/>
    <property type="molecule type" value="Genomic_DNA"/>
</dbReference>
<dbReference type="PANTHER" id="PTHR42881:SF2">
    <property type="entry name" value="PROLYL ENDOPEPTIDASE"/>
    <property type="match status" value="1"/>
</dbReference>
<evidence type="ECO:0000256" key="3">
    <source>
        <dbReference type="ARBA" id="ARBA00011897"/>
    </source>
</evidence>